<proteinExistence type="predicted"/>
<keyword evidence="5" id="KW-1185">Reference proteome</keyword>
<dbReference type="RefSeq" id="WP_344681586.1">
    <property type="nucleotide sequence ID" value="NZ_BAAAVT010000018.1"/>
</dbReference>
<dbReference type="InterPro" id="IPR009057">
    <property type="entry name" value="Homeodomain-like_sf"/>
</dbReference>
<protein>
    <recommendedName>
        <fullName evidence="3">HTH tetR-type domain-containing protein</fullName>
    </recommendedName>
</protein>
<organism evidence="4 5">
    <name type="scientific">Nesterenkonia aethiopica</name>
    <dbReference type="NCBI Taxonomy" id="269144"/>
    <lineage>
        <taxon>Bacteria</taxon>
        <taxon>Bacillati</taxon>
        <taxon>Actinomycetota</taxon>
        <taxon>Actinomycetes</taxon>
        <taxon>Micrococcales</taxon>
        <taxon>Micrococcaceae</taxon>
        <taxon>Nesterenkonia</taxon>
    </lineage>
</organism>
<evidence type="ECO:0000313" key="4">
    <source>
        <dbReference type="EMBL" id="GAA3072793.1"/>
    </source>
</evidence>
<keyword evidence="1 2" id="KW-0238">DNA-binding</keyword>
<evidence type="ECO:0000259" key="3">
    <source>
        <dbReference type="PROSITE" id="PS50977"/>
    </source>
</evidence>
<sequence length="195" mass="20929">MTAGQDPAESLGLSRTQARILSAFAELVEELGSDDVSFRLVARRAGMGERTVFRHYGTRGELQLAAASWLEHAVFTRRSAESIFDLPLIVRESMEAYARRPELAHLAAEAATRGDAGLGTAPDAARLDELIRQETPWVGAQERAGLVAALCHLDSASAWVALDRQVGPEVRDVADAAGWAAEALLDALRAPAGDR</sequence>
<dbReference type="Proteomes" id="UP001500236">
    <property type="component" value="Unassembled WGS sequence"/>
</dbReference>
<feature type="DNA-binding region" description="H-T-H motif" evidence="2">
    <location>
        <begin position="37"/>
        <end position="56"/>
    </location>
</feature>
<dbReference type="EMBL" id="BAAAVT010000018">
    <property type="protein sequence ID" value="GAA3072793.1"/>
    <property type="molecule type" value="Genomic_DNA"/>
</dbReference>
<dbReference type="InterPro" id="IPR001647">
    <property type="entry name" value="HTH_TetR"/>
</dbReference>
<reference evidence="5" key="1">
    <citation type="journal article" date="2019" name="Int. J. Syst. Evol. Microbiol.">
        <title>The Global Catalogue of Microorganisms (GCM) 10K type strain sequencing project: providing services to taxonomists for standard genome sequencing and annotation.</title>
        <authorList>
            <consortium name="The Broad Institute Genomics Platform"/>
            <consortium name="The Broad Institute Genome Sequencing Center for Infectious Disease"/>
            <person name="Wu L."/>
            <person name="Ma J."/>
        </authorList>
    </citation>
    <scope>NUCLEOTIDE SEQUENCE [LARGE SCALE GENOMIC DNA]</scope>
    <source>
        <strain evidence="5">JCM 14309</strain>
    </source>
</reference>
<dbReference type="Gene3D" id="1.10.357.10">
    <property type="entry name" value="Tetracycline Repressor, domain 2"/>
    <property type="match status" value="1"/>
</dbReference>
<evidence type="ECO:0000256" key="2">
    <source>
        <dbReference type="PROSITE-ProRule" id="PRU00335"/>
    </source>
</evidence>
<evidence type="ECO:0000313" key="5">
    <source>
        <dbReference type="Proteomes" id="UP001500236"/>
    </source>
</evidence>
<feature type="domain" description="HTH tetR-type" evidence="3">
    <location>
        <begin position="14"/>
        <end position="74"/>
    </location>
</feature>
<dbReference type="SUPFAM" id="SSF46689">
    <property type="entry name" value="Homeodomain-like"/>
    <property type="match status" value="1"/>
</dbReference>
<comment type="caution">
    <text evidence="4">The sequence shown here is derived from an EMBL/GenBank/DDBJ whole genome shotgun (WGS) entry which is preliminary data.</text>
</comment>
<name>A0ABP6M253_9MICC</name>
<accession>A0ABP6M253</accession>
<dbReference type="PROSITE" id="PS50977">
    <property type="entry name" value="HTH_TETR_2"/>
    <property type="match status" value="1"/>
</dbReference>
<evidence type="ECO:0000256" key="1">
    <source>
        <dbReference type="ARBA" id="ARBA00023125"/>
    </source>
</evidence>
<dbReference type="Pfam" id="PF00440">
    <property type="entry name" value="TetR_N"/>
    <property type="match status" value="1"/>
</dbReference>
<gene>
    <name evidence="4" type="ORF">GCM10010529_26060</name>
</gene>